<evidence type="ECO:0000313" key="2">
    <source>
        <dbReference type="Proteomes" id="UP001158986"/>
    </source>
</evidence>
<protein>
    <submittedName>
        <fullName evidence="1">Uncharacterized protein</fullName>
    </submittedName>
</protein>
<proteinExistence type="predicted"/>
<dbReference type="EMBL" id="CAKLCB010000099">
    <property type="protein sequence ID" value="CAH0515040.1"/>
    <property type="molecule type" value="Genomic_DNA"/>
</dbReference>
<sequence length="92" mass="10072">MELDQAPGCVIDDSQKQECGGIGEGIYVKEGRTKIKITSSGSLVYYFDAWVGDQVGQEAILGMNFIVPVVIWLNLDDGTPFLPDKARIHLSN</sequence>
<name>A0ABN8CPL6_9STRA</name>
<reference evidence="1 2" key="1">
    <citation type="submission" date="2021-11" db="EMBL/GenBank/DDBJ databases">
        <authorList>
            <person name="Islam A."/>
            <person name="Islam S."/>
            <person name="Flora M.S."/>
            <person name="Rahman M."/>
            <person name="Ziaur R.M."/>
            <person name="Epstein J.H."/>
            <person name="Hassan M."/>
            <person name="Klassen M."/>
            <person name="Woodard K."/>
            <person name="Webb A."/>
            <person name="Webby R.J."/>
            <person name="El Zowalaty M.E."/>
        </authorList>
    </citation>
    <scope>NUCLEOTIDE SEQUENCE [LARGE SCALE GENOMIC DNA]</scope>
    <source>
        <strain evidence="1">Pbs1</strain>
    </source>
</reference>
<accession>A0ABN8CPL6</accession>
<evidence type="ECO:0000313" key="1">
    <source>
        <dbReference type="EMBL" id="CAH0515040.1"/>
    </source>
</evidence>
<keyword evidence="2" id="KW-1185">Reference proteome</keyword>
<comment type="caution">
    <text evidence="1">The sequence shown here is derived from an EMBL/GenBank/DDBJ whole genome shotgun (WGS) entry which is preliminary data.</text>
</comment>
<dbReference type="Proteomes" id="UP001158986">
    <property type="component" value="Unassembled WGS sequence"/>
</dbReference>
<organism evidence="1 2">
    <name type="scientific">Peronospora belbahrii</name>
    <dbReference type="NCBI Taxonomy" id="622444"/>
    <lineage>
        <taxon>Eukaryota</taxon>
        <taxon>Sar</taxon>
        <taxon>Stramenopiles</taxon>
        <taxon>Oomycota</taxon>
        <taxon>Peronosporomycetes</taxon>
        <taxon>Peronosporales</taxon>
        <taxon>Peronosporaceae</taxon>
        <taxon>Peronospora</taxon>
    </lineage>
</organism>
<gene>
    <name evidence="1" type="ORF">PBS001_LOCUS1766</name>
</gene>